<accession>A0AAE0HTK2</accession>
<dbReference type="Proteomes" id="UP001283341">
    <property type="component" value="Unassembled WGS sequence"/>
</dbReference>
<organism evidence="2 3">
    <name type="scientific">Apodospora peruviana</name>
    <dbReference type="NCBI Taxonomy" id="516989"/>
    <lineage>
        <taxon>Eukaryota</taxon>
        <taxon>Fungi</taxon>
        <taxon>Dikarya</taxon>
        <taxon>Ascomycota</taxon>
        <taxon>Pezizomycotina</taxon>
        <taxon>Sordariomycetes</taxon>
        <taxon>Sordariomycetidae</taxon>
        <taxon>Sordariales</taxon>
        <taxon>Lasiosphaeriaceae</taxon>
        <taxon>Apodospora</taxon>
    </lineage>
</organism>
<gene>
    <name evidence="2" type="ORF">B0H66DRAFT_568632</name>
</gene>
<sequence>MRFTSIAAGLVALLSATPVLASLPDTCVMDQFYDDTVPTGTTVTCKWYVCAGNNQYREVRNCGGDRCWTNHPTSCIARNGVPY</sequence>
<proteinExistence type="predicted"/>
<evidence type="ECO:0008006" key="4">
    <source>
        <dbReference type="Google" id="ProtNLM"/>
    </source>
</evidence>
<evidence type="ECO:0000313" key="2">
    <source>
        <dbReference type="EMBL" id="KAK3312673.1"/>
    </source>
</evidence>
<evidence type="ECO:0000256" key="1">
    <source>
        <dbReference type="SAM" id="SignalP"/>
    </source>
</evidence>
<dbReference type="AlphaFoldDB" id="A0AAE0HTK2"/>
<name>A0AAE0HTK2_9PEZI</name>
<feature type="signal peptide" evidence="1">
    <location>
        <begin position="1"/>
        <end position="21"/>
    </location>
</feature>
<evidence type="ECO:0000313" key="3">
    <source>
        <dbReference type="Proteomes" id="UP001283341"/>
    </source>
</evidence>
<reference evidence="2" key="2">
    <citation type="submission" date="2023-06" db="EMBL/GenBank/DDBJ databases">
        <authorList>
            <consortium name="Lawrence Berkeley National Laboratory"/>
            <person name="Haridas S."/>
            <person name="Hensen N."/>
            <person name="Bonometti L."/>
            <person name="Westerberg I."/>
            <person name="Brannstrom I.O."/>
            <person name="Guillou S."/>
            <person name="Cros-Aarteil S."/>
            <person name="Calhoun S."/>
            <person name="Kuo A."/>
            <person name="Mondo S."/>
            <person name="Pangilinan J."/>
            <person name="Riley R."/>
            <person name="Labutti K."/>
            <person name="Andreopoulos B."/>
            <person name="Lipzen A."/>
            <person name="Chen C."/>
            <person name="Yanf M."/>
            <person name="Daum C."/>
            <person name="Ng V."/>
            <person name="Clum A."/>
            <person name="Steindorff A."/>
            <person name="Ohm R."/>
            <person name="Martin F."/>
            <person name="Silar P."/>
            <person name="Natvig D."/>
            <person name="Lalanne C."/>
            <person name="Gautier V."/>
            <person name="Ament-Velasquez S.L."/>
            <person name="Kruys A."/>
            <person name="Hutchinson M.I."/>
            <person name="Powell A.J."/>
            <person name="Barry K."/>
            <person name="Miller A.N."/>
            <person name="Grigoriev I.V."/>
            <person name="Debuchy R."/>
            <person name="Gladieux P."/>
            <person name="Thoren M.H."/>
            <person name="Johannesson H."/>
        </authorList>
    </citation>
    <scope>NUCLEOTIDE SEQUENCE</scope>
    <source>
        <strain evidence="2">CBS 118394</strain>
    </source>
</reference>
<keyword evidence="3" id="KW-1185">Reference proteome</keyword>
<protein>
    <recommendedName>
        <fullName evidence="4">Chitin-binding type-2 domain-containing protein</fullName>
    </recommendedName>
</protein>
<comment type="caution">
    <text evidence="2">The sequence shown here is derived from an EMBL/GenBank/DDBJ whole genome shotgun (WGS) entry which is preliminary data.</text>
</comment>
<reference evidence="2" key="1">
    <citation type="journal article" date="2023" name="Mol. Phylogenet. Evol.">
        <title>Genome-scale phylogeny and comparative genomics of the fungal order Sordariales.</title>
        <authorList>
            <person name="Hensen N."/>
            <person name="Bonometti L."/>
            <person name="Westerberg I."/>
            <person name="Brannstrom I.O."/>
            <person name="Guillou S."/>
            <person name="Cros-Aarteil S."/>
            <person name="Calhoun S."/>
            <person name="Haridas S."/>
            <person name="Kuo A."/>
            <person name="Mondo S."/>
            <person name="Pangilinan J."/>
            <person name="Riley R."/>
            <person name="LaButti K."/>
            <person name="Andreopoulos B."/>
            <person name="Lipzen A."/>
            <person name="Chen C."/>
            <person name="Yan M."/>
            <person name="Daum C."/>
            <person name="Ng V."/>
            <person name="Clum A."/>
            <person name="Steindorff A."/>
            <person name="Ohm R.A."/>
            <person name="Martin F."/>
            <person name="Silar P."/>
            <person name="Natvig D.O."/>
            <person name="Lalanne C."/>
            <person name="Gautier V."/>
            <person name="Ament-Velasquez S.L."/>
            <person name="Kruys A."/>
            <person name="Hutchinson M.I."/>
            <person name="Powell A.J."/>
            <person name="Barry K."/>
            <person name="Miller A.N."/>
            <person name="Grigoriev I.V."/>
            <person name="Debuchy R."/>
            <person name="Gladieux P."/>
            <person name="Hiltunen Thoren M."/>
            <person name="Johannesson H."/>
        </authorList>
    </citation>
    <scope>NUCLEOTIDE SEQUENCE</scope>
    <source>
        <strain evidence="2">CBS 118394</strain>
    </source>
</reference>
<dbReference type="EMBL" id="JAUEDM010000008">
    <property type="protein sequence ID" value="KAK3312673.1"/>
    <property type="molecule type" value="Genomic_DNA"/>
</dbReference>
<feature type="chain" id="PRO_5042000060" description="Chitin-binding type-2 domain-containing protein" evidence="1">
    <location>
        <begin position="22"/>
        <end position="83"/>
    </location>
</feature>
<keyword evidence="1" id="KW-0732">Signal</keyword>